<organism evidence="7 12">
    <name type="scientific">Acinetobacter baumannii</name>
    <dbReference type="NCBI Taxonomy" id="470"/>
    <lineage>
        <taxon>Bacteria</taxon>
        <taxon>Pseudomonadati</taxon>
        <taxon>Pseudomonadota</taxon>
        <taxon>Gammaproteobacteria</taxon>
        <taxon>Moraxellales</taxon>
        <taxon>Moraxellaceae</taxon>
        <taxon>Acinetobacter</taxon>
        <taxon>Acinetobacter calcoaceticus/baumannii complex</taxon>
    </lineage>
</organism>
<dbReference type="InterPro" id="IPR049704">
    <property type="entry name" value="Aminotrans_3_PPA_site"/>
</dbReference>
<proteinExistence type="inferred from homology"/>
<evidence type="ECO:0000256" key="5">
    <source>
        <dbReference type="ARBA" id="ARBA00022898"/>
    </source>
</evidence>
<keyword evidence="4 7" id="KW-0808">Transferase</keyword>
<dbReference type="FunFam" id="3.40.640.10:FF:000014">
    <property type="entry name" value="Adenosylmethionine-8-amino-7-oxononanoate aminotransferase, probable"/>
    <property type="match status" value="1"/>
</dbReference>
<evidence type="ECO:0000256" key="6">
    <source>
        <dbReference type="RuleBase" id="RU003560"/>
    </source>
</evidence>
<evidence type="ECO:0000313" key="12">
    <source>
        <dbReference type="Proteomes" id="UP000634608"/>
    </source>
</evidence>
<dbReference type="PANTHER" id="PTHR42684">
    <property type="entry name" value="ADENOSYLMETHIONINE-8-AMINO-7-OXONONANOATE AMINOTRANSFERASE"/>
    <property type="match status" value="1"/>
</dbReference>
<dbReference type="EMBL" id="VMBB01000027">
    <property type="protein sequence ID" value="MDR8262012.1"/>
    <property type="molecule type" value="Genomic_DNA"/>
</dbReference>
<dbReference type="EMBL" id="JACSVK010000003">
    <property type="protein sequence ID" value="MBD0218672.1"/>
    <property type="molecule type" value="Genomic_DNA"/>
</dbReference>
<dbReference type="GO" id="GO:0030170">
    <property type="term" value="F:pyridoxal phosphate binding"/>
    <property type="evidence" value="ECO:0007669"/>
    <property type="project" value="InterPro"/>
</dbReference>
<dbReference type="InterPro" id="IPR015421">
    <property type="entry name" value="PyrdxlP-dep_Trfase_major"/>
</dbReference>
<evidence type="ECO:0000313" key="8">
    <source>
        <dbReference type="EMBL" id="MDR8262012.1"/>
    </source>
</evidence>
<evidence type="ECO:0000256" key="2">
    <source>
        <dbReference type="ARBA" id="ARBA00008954"/>
    </source>
</evidence>
<dbReference type="GO" id="GO:0009102">
    <property type="term" value="P:biotin biosynthetic process"/>
    <property type="evidence" value="ECO:0007669"/>
    <property type="project" value="TreeGrafter"/>
</dbReference>
<dbReference type="Proteomes" id="UP000634608">
    <property type="component" value="Unassembled WGS sequence"/>
</dbReference>
<dbReference type="InterPro" id="IPR015424">
    <property type="entry name" value="PyrdxlP-dep_Trfase"/>
</dbReference>
<dbReference type="Pfam" id="PF00202">
    <property type="entry name" value="Aminotran_3"/>
    <property type="match status" value="1"/>
</dbReference>
<accession>A0A238AK75</accession>
<evidence type="ECO:0000256" key="4">
    <source>
        <dbReference type="ARBA" id="ARBA00022679"/>
    </source>
</evidence>
<gene>
    <name evidence="9" type="ORF">FPK63_09000</name>
    <name evidence="8" type="ORF">FPK87_16300</name>
    <name evidence="10" type="ORF">FQZ18_06800</name>
    <name evidence="7" type="ORF">IAG11_02025</name>
</gene>
<dbReference type="Proteomes" id="UP000516419">
    <property type="component" value="Chromosome"/>
</dbReference>
<dbReference type="RefSeq" id="WP_001989184.1">
    <property type="nucleotide sequence ID" value="NZ_AP024415.1"/>
</dbReference>
<comment type="similarity">
    <text evidence="2 6">Belongs to the class-III pyridoxal-phosphate-dependent aminotransferase family.</text>
</comment>
<dbReference type="PANTHER" id="PTHR42684:SF1">
    <property type="entry name" value="BETA-ALANINE--PYRUVATE AMINOTRANSFERASE"/>
    <property type="match status" value="1"/>
</dbReference>
<dbReference type="AlphaFoldDB" id="A0A238AK75"/>
<evidence type="ECO:0000256" key="1">
    <source>
        <dbReference type="ARBA" id="ARBA00001933"/>
    </source>
</evidence>
<evidence type="ECO:0000313" key="10">
    <source>
        <dbReference type="EMBL" id="QNV23035.1"/>
    </source>
</evidence>
<dbReference type="Gene3D" id="3.90.1150.10">
    <property type="entry name" value="Aspartate Aminotransferase, domain 1"/>
    <property type="match status" value="1"/>
</dbReference>
<dbReference type="GO" id="GO:0004015">
    <property type="term" value="F:adenosylmethionine-8-amino-7-oxononanoate transaminase activity"/>
    <property type="evidence" value="ECO:0007669"/>
    <property type="project" value="TreeGrafter"/>
</dbReference>
<dbReference type="PROSITE" id="PS00600">
    <property type="entry name" value="AA_TRANSFER_CLASS_3"/>
    <property type="match status" value="1"/>
</dbReference>
<evidence type="ECO:0000313" key="7">
    <source>
        <dbReference type="EMBL" id="MBD0218672.1"/>
    </source>
</evidence>
<dbReference type="PIRSF" id="PIRSF000521">
    <property type="entry name" value="Transaminase_4ab_Lys_Orn"/>
    <property type="match status" value="1"/>
</dbReference>
<keyword evidence="3 7" id="KW-0032">Aminotransferase</keyword>
<dbReference type="CDD" id="cd00610">
    <property type="entry name" value="OAT_like"/>
    <property type="match status" value="1"/>
</dbReference>
<evidence type="ECO:0000256" key="3">
    <source>
        <dbReference type="ARBA" id="ARBA00022576"/>
    </source>
</evidence>
<reference evidence="7" key="2">
    <citation type="submission" date="2020-08" db="EMBL/GenBank/DDBJ databases">
        <title>Diversity of carbapenem-resistant Acinetobacter baumannii and bacteriophage-mediated spread of the Oxa23 carbapenemase.</title>
        <authorList>
            <person name="Abouelfetouh A."/>
            <person name="Mattock J."/>
            <person name="Turner D."/>
            <person name="Li E."/>
            <person name="Evans B.A."/>
        </authorList>
    </citation>
    <scope>NUCLEOTIDE SEQUENCE</scope>
    <source>
        <strain evidence="7">A86</strain>
    </source>
</reference>
<comment type="cofactor">
    <cofactor evidence="1">
        <name>pyridoxal 5'-phosphate</name>
        <dbReference type="ChEBI" id="CHEBI:597326"/>
    </cofactor>
</comment>
<dbReference type="EMBL" id="CP061525">
    <property type="protein sequence ID" value="QNV23035.1"/>
    <property type="molecule type" value="Genomic_DNA"/>
</dbReference>
<keyword evidence="5 6" id="KW-0663">Pyridoxal phosphate</keyword>
<evidence type="ECO:0000313" key="9">
    <source>
        <dbReference type="EMBL" id="MDR8431218.1"/>
    </source>
</evidence>
<reference evidence="8" key="1">
    <citation type="submission" date="2019-07" db="EMBL/GenBank/DDBJ databases">
        <title>Biological characteristics of mucoid Acinetobacter baumannii from a general hospital in China.</title>
        <authorList>
            <person name="Hua X."/>
            <person name="Yu Y."/>
        </authorList>
    </citation>
    <scope>NUCLEOTIDE SEQUENCE</scope>
    <source>
        <strain evidence="8">N41</strain>
        <strain evidence="9">N8</strain>
    </source>
</reference>
<evidence type="ECO:0000313" key="11">
    <source>
        <dbReference type="Proteomes" id="UP000516419"/>
    </source>
</evidence>
<dbReference type="EMBL" id="VMAF01000009">
    <property type="protein sequence ID" value="MDR8431218.1"/>
    <property type="molecule type" value="Genomic_DNA"/>
</dbReference>
<reference evidence="10 11" key="3">
    <citation type="submission" date="2020-09" db="EMBL/GenBank/DDBJ databases">
        <title>Carbapenem-Resistant Acinetobacter baumannii devoid of typical resistance factors.</title>
        <authorList>
            <person name="Hoffmann M."/>
            <person name="Luo Y."/>
            <person name="Strain E."/>
            <person name="Rand H."/>
            <person name="Javkar K.G."/>
        </authorList>
    </citation>
    <scope>NUCLEOTIDE SEQUENCE [LARGE SCALE GENOMIC DNA]</scope>
    <source>
        <strain evidence="10 11">CFSAN093705</strain>
    </source>
</reference>
<dbReference type="InterPro" id="IPR005814">
    <property type="entry name" value="Aminotrans_3"/>
</dbReference>
<dbReference type="SUPFAM" id="SSF53383">
    <property type="entry name" value="PLP-dependent transferases"/>
    <property type="match status" value="1"/>
</dbReference>
<sequence>MVMFDTDKFSDSEHTLDAVQTNNNMHINYQVHWMPFSANRNFAKDPRMIVGAKGSYLIDDSGREIFDSLSGLWTCGAGHTLPEIQQAVSAQLGQLDYSPAFQFGHPLSFKLADKIVQHMPEKLQHVFFTNSGSESADTSIKMARAYWRIKGKPSKTKLIGRARGYHGVNVAGTSLGGIGGNRKMFGQLMDVDHLPHTLQPNLTFTKGCAETGGVELANEMLKLIELHDASNIAAVIVEPISGSAGCIVPPTGYLQRLREICDQHDILLIFDEVITGFGRLGTWTAAEYFGVTPDILNFAKQVTNGAIPLGGVVASHEIYSAFMQQDLPEHAIEFTHGYTYSAHPVACAAALAALEILEKKNLLAQSAALAPSFEKMLHGLKGAPHILDIRNCGLIGALQLAPRDGDATIRGFELGMKLWKEGFYVRFGGDTLQFGPMFNSTEADIDRLMNAVGDALYQVN</sequence>
<name>A0A238AK75_ACIBA</name>
<protein>
    <submittedName>
        <fullName evidence="7">Aspartate aminotransferase family protein</fullName>
    </submittedName>
</protein>
<dbReference type="Gene3D" id="3.40.640.10">
    <property type="entry name" value="Type I PLP-dependent aspartate aminotransferase-like (Major domain)"/>
    <property type="match status" value="1"/>
</dbReference>
<dbReference type="InterPro" id="IPR015422">
    <property type="entry name" value="PyrdxlP-dep_Trfase_small"/>
</dbReference>
<dbReference type="OMA" id="FWGWQAH"/>